<feature type="disulfide bond" evidence="8">
    <location>
        <begin position="442"/>
        <end position="454"/>
    </location>
</feature>
<proteinExistence type="inferred from homology"/>
<dbReference type="GO" id="GO:0005886">
    <property type="term" value="C:plasma membrane"/>
    <property type="evidence" value="ECO:0007669"/>
    <property type="project" value="TreeGrafter"/>
</dbReference>
<keyword evidence="2 12" id="KW-0732">Signal</keyword>
<keyword evidence="11" id="KW-0378">Hydrolase</keyword>
<keyword evidence="11" id="KW-0482">Metalloprotease</keyword>
<name>A0A8T0FVK1_ARGBR</name>
<dbReference type="EC" id="3.4.-.-" evidence="11"/>
<feature type="binding site" evidence="9">
    <location>
        <position position="313"/>
    </location>
    <ligand>
        <name>Zn(2+)</name>
        <dbReference type="ChEBI" id="CHEBI:29105"/>
        <label>2</label>
        <note>catalytic</note>
    </ligand>
</feature>
<keyword evidence="11" id="KW-0121">Carboxypeptidase</keyword>
<feature type="binding site" evidence="7">
    <location>
        <position position="313"/>
    </location>
    <ligand>
        <name>Zn(2+)</name>
        <dbReference type="ChEBI" id="CHEBI:29105"/>
        <label>1</label>
        <note>catalytic</note>
    </ligand>
</feature>
<dbReference type="EMBL" id="JABXBU010000002">
    <property type="protein sequence ID" value="KAF8795121.1"/>
    <property type="molecule type" value="Genomic_DNA"/>
</dbReference>
<evidence type="ECO:0000256" key="7">
    <source>
        <dbReference type="PIRSR" id="PIRSR601548-3"/>
    </source>
</evidence>
<dbReference type="GO" id="GO:0006508">
    <property type="term" value="P:proteolysis"/>
    <property type="evidence" value="ECO:0007669"/>
    <property type="project" value="UniProtKB-KW"/>
</dbReference>
<keyword evidence="7 11" id="KW-0479">Metal-binding</keyword>
<evidence type="ECO:0000256" key="12">
    <source>
        <dbReference type="SAM" id="SignalP"/>
    </source>
</evidence>
<dbReference type="Proteomes" id="UP000807504">
    <property type="component" value="Unassembled WGS sequence"/>
</dbReference>
<evidence type="ECO:0000256" key="10">
    <source>
        <dbReference type="PROSITE-ProRule" id="PRU01355"/>
    </source>
</evidence>
<comment type="cofactor">
    <cofactor evidence="11">
        <name>Zn(2+)</name>
        <dbReference type="ChEBI" id="CHEBI:29105"/>
    </cofactor>
    <text evidence="11">Binds 2 Zn(2+) ions per subunit.</text>
</comment>
<evidence type="ECO:0000313" key="14">
    <source>
        <dbReference type="Proteomes" id="UP000807504"/>
    </source>
</evidence>
<evidence type="ECO:0000313" key="13">
    <source>
        <dbReference type="EMBL" id="KAF8795121.1"/>
    </source>
</evidence>
<feature type="chain" id="PRO_5035874703" description="Angiotensin-converting enzyme" evidence="12">
    <location>
        <begin position="22"/>
        <end position="895"/>
    </location>
</feature>
<evidence type="ECO:0000256" key="3">
    <source>
        <dbReference type="ARBA" id="ARBA00023157"/>
    </source>
</evidence>
<dbReference type="GO" id="GO:0046872">
    <property type="term" value="F:metal ion binding"/>
    <property type="evidence" value="ECO:0007669"/>
    <property type="project" value="UniProtKB-KW"/>
</dbReference>
<sequence>MNTKIILVITFITFCFHSIKAKQSSGGNRTDIMKAIEFMTEADKNFTRLASAASHAEWNWKVNITQYNQKINDAAASAVTKYVKKIYAEAGKFKWRTYKGRNSTLYRWFELVGKGISGVESEFYDGKEQSEETSAISKMSNIFNTAKICPYKGSTKNCNMTYDKDIVEIFASSRDPKELEYYWLEFRKETGEKYKDLFLKSIKEDNKEAKDFGYKNKAEHNVAKYEDKEFLQNMAKEMEKILPLYKQIHAYVRKKLRDFYKNEDIPKDGPIPAHLLGNMYGQIGLTFSLLLNPIQKRWATECYQSYAQKGFHEAIGDAISLSVLTPSYFRQVGLLKKSEIKKDEKFTINYLMEIALIYAVTPSYAYIIDYWRNQVYNGTIKIKELNKMYWKYRLRYQGLCPPSKRTEKNFDIGAKYHIPTGVEYFRYFVANIVQFQIHKILCKEAGHNGPLHECNIYKNKKAGKVFASFLMQGRSKKWNQSLRIFSKNLFTTINASAMLEYFKPLMNWLKKQNVKEYIGWKSKNPMSCPGKKYNTDDYETTAIMSSVVTDHSTAKSDMINTRSKKLDHITEKSPTLDIDRILRLKPSTLTNTITTSVRFTFDPAGGSPAKLARKAIAKYVLGTTVSQETASATKVHGIKSTRKTDATSIKIPGNVGFSTTIPGKTISEKIASEMTQAVSKGSTVPISRTTVTVLTGSTAAVSKVVTKISESSIASDIGTTATTIIDSTASLPVITTHSAVSETLVTSTPVTSSATEDTETSTILSEDSLATDYGNAIVKLINSKTIIPEITINCSTESTTSISETTTTESASLITLGSAAATIKLTGSATTIHDVTTYTNISIDSEFSISETVAAETIDTNMAGIEVLTTMSLNSEPSENFENKLLKFVKKIMMG</sequence>
<keyword evidence="14" id="KW-1185">Reference proteome</keyword>
<feature type="glycosylation site" description="N-linked (GlcNAc...) (complex) asparagine" evidence="5">
    <location>
        <position position="102"/>
    </location>
</feature>
<evidence type="ECO:0000256" key="5">
    <source>
        <dbReference type="PIRSR" id="PIRSR601548-10"/>
    </source>
</evidence>
<accession>A0A8T0FVK1</accession>
<keyword evidence="7 11" id="KW-0862">Zinc</keyword>
<evidence type="ECO:0000256" key="11">
    <source>
        <dbReference type="RuleBase" id="RU361144"/>
    </source>
</evidence>
<dbReference type="AlphaFoldDB" id="A0A8T0FVK1"/>
<keyword evidence="11" id="KW-0645">Protease</keyword>
<dbReference type="GO" id="GO:0008237">
    <property type="term" value="F:metallopeptidase activity"/>
    <property type="evidence" value="ECO:0007669"/>
    <property type="project" value="UniProtKB-KW"/>
</dbReference>
<dbReference type="PANTHER" id="PTHR10514:SF27">
    <property type="entry name" value="ANGIOTENSIN-CONVERTING ENZYME"/>
    <property type="match status" value="1"/>
</dbReference>
<protein>
    <recommendedName>
        <fullName evidence="11">Angiotensin-converting enzyme</fullName>
        <ecNumber evidence="11">3.4.-.-</ecNumber>
    </recommendedName>
</protein>
<evidence type="ECO:0000256" key="2">
    <source>
        <dbReference type="ARBA" id="ARBA00022729"/>
    </source>
</evidence>
<evidence type="ECO:0000256" key="4">
    <source>
        <dbReference type="ARBA" id="ARBA00023180"/>
    </source>
</evidence>
<evidence type="ECO:0000256" key="8">
    <source>
        <dbReference type="PIRSR" id="PIRSR601548-4"/>
    </source>
</evidence>
<dbReference type="GO" id="GO:0008241">
    <property type="term" value="F:peptidyl-dipeptidase activity"/>
    <property type="evidence" value="ECO:0007669"/>
    <property type="project" value="InterPro"/>
</dbReference>
<dbReference type="PRINTS" id="PR00791">
    <property type="entry name" value="PEPDIPTASEA"/>
</dbReference>
<dbReference type="SUPFAM" id="SSF55486">
    <property type="entry name" value="Metalloproteases ('zincins'), catalytic domain"/>
    <property type="match status" value="1"/>
</dbReference>
<dbReference type="Pfam" id="PF01401">
    <property type="entry name" value="Peptidase_M2"/>
    <property type="match status" value="2"/>
</dbReference>
<comment type="caution">
    <text evidence="10">Lacks conserved residue(s) required for the propagation of feature annotation.</text>
</comment>
<evidence type="ECO:0000256" key="9">
    <source>
        <dbReference type="PIRSR" id="PIRSR601548-8"/>
    </source>
</evidence>
<comment type="caution">
    <text evidence="13">The sequence shown here is derived from an EMBL/GenBank/DDBJ whole genome shotgun (WGS) entry which is preliminary data.</text>
</comment>
<dbReference type="GO" id="GO:0004180">
    <property type="term" value="F:carboxypeptidase activity"/>
    <property type="evidence" value="ECO:0007669"/>
    <property type="project" value="UniProtKB-KW"/>
</dbReference>
<dbReference type="InterPro" id="IPR001548">
    <property type="entry name" value="Peptidase_M2"/>
</dbReference>
<comment type="similarity">
    <text evidence="1 10 11">Belongs to the peptidase M2 family.</text>
</comment>
<feature type="binding site" evidence="6">
    <location>
        <position position="426"/>
    </location>
    <ligand>
        <name>chloride</name>
        <dbReference type="ChEBI" id="CHEBI:17996"/>
        <label>1</label>
    </ligand>
</feature>
<evidence type="ECO:0000256" key="1">
    <source>
        <dbReference type="ARBA" id="ARBA00008139"/>
    </source>
</evidence>
<dbReference type="CDD" id="cd06461">
    <property type="entry name" value="M2_ACE"/>
    <property type="match status" value="1"/>
</dbReference>
<dbReference type="Gene3D" id="1.10.1370.30">
    <property type="match status" value="1"/>
</dbReference>
<evidence type="ECO:0000256" key="6">
    <source>
        <dbReference type="PIRSR" id="PIRSR601548-2"/>
    </source>
</evidence>
<reference evidence="13" key="2">
    <citation type="submission" date="2020-06" db="EMBL/GenBank/DDBJ databases">
        <authorList>
            <person name="Sheffer M."/>
        </authorList>
    </citation>
    <scope>NUCLEOTIDE SEQUENCE</scope>
</reference>
<feature type="signal peptide" evidence="12">
    <location>
        <begin position="1"/>
        <end position="21"/>
    </location>
</feature>
<dbReference type="PROSITE" id="PS52011">
    <property type="entry name" value="PEPTIDASE_M2"/>
    <property type="match status" value="2"/>
</dbReference>
<reference evidence="13" key="1">
    <citation type="journal article" date="2020" name="bioRxiv">
        <title>Chromosome-level reference genome of the European wasp spider Argiope bruennichi: a resource for studies on range expansion and evolutionary adaptation.</title>
        <authorList>
            <person name="Sheffer M.M."/>
            <person name="Hoppe A."/>
            <person name="Krehenwinkel H."/>
            <person name="Uhl G."/>
            <person name="Kuss A.W."/>
            <person name="Jensen L."/>
            <person name="Jensen C."/>
            <person name="Gillespie R.G."/>
            <person name="Hoff K.J."/>
            <person name="Prost S."/>
        </authorList>
    </citation>
    <scope>NUCLEOTIDE SEQUENCE</scope>
</reference>
<organism evidence="13 14">
    <name type="scientific">Argiope bruennichi</name>
    <name type="common">Wasp spider</name>
    <name type="synonym">Aranea bruennichi</name>
    <dbReference type="NCBI Taxonomy" id="94029"/>
    <lineage>
        <taxon>Eukaryota</taxon>
        <taxon>Metazoa</taxon>
        <taxon>Ecdysozoa</taxon>
        <taxon>Arthropoda</taxon>
        <taxon>Chelicerata</taxon>
        <taxon>Arachnida</taxon>
        <taxon>Araneae</taxon>
        <taxon>Araneomorphae</taxon>
        <taxon>Entelegynae</taxon>
        <taxon>Araneoidea</taxon>
        <taxon>Araneidae</taxon>
        <taxon>Argiope</taxon>
    </lineage>
</organism>
<feature type="glycosylation site" description="N-linked (GlcNAc...) asparagine" evidence="5">
    <location>
        <position position="63"/>
    </location>
</feature>
<keyword evidence="3 8" id="KW-1015">Disulfide bond</keyword>
<keyword evidence="4 5" id="KW-0325">Glycoprotein</keyword>
<gene>
    <name evidence="13" type="ORF">HNY73_003006</name>
</gene>
<dbReference type="PANTHER" id="PTHR10514">
    <property type="entry name" value="ANGIOTENSIN-CONVERTING ENZYME"/>
    <property type="match status" value="1"/>
</dbReference>